<dbReference type="Proteomes" id="UP000006633">
    <property type="component" value="Chromosome"/>
</dbReference>
<dbReference type="EMBL" id="CP002026">
    <property type="protein sequence ID" value="ADH87614.1"/>
    <property type="molecule type" value="Genomic_DNA"/>
</dbReference>
<sequence length="181" mass="19916">MGLFSKDIKSLDDLLRQSLGELLYTERRIAKALPGLAAKVSDPLLRRELERARMASEDHLARIEEVFLRHDAAPRSIECPAIDGIFISAEELNEEIDDFYVLDTAIAAAMQAVATYSAARYMTAAAWLRQLGQPECARLLHANLVARQRAADALCALAEQRLNARARGRSDDRPSGVALAG</sequence>
<dbReference type="PANTHER" id="PTHR30565">
    <property type="entry name" value="PROTEIN YCIF"/>
    <property type="match status" value="1"/>
</dbReference>
<dbReference type="Gene3D" id="1.20.1260.10">
    <property type="match status" value="1"/>
</dbReference>
<name>D7A1Z8_ANCN5</name>
<reference evidence="1 2" key="1">
    <citation type="journal article" date="2012" name="Stand. Genomic Sci.">
        <title>Complete genome sequence of the facultatively chemolithoautotrophic and methylotrophic alpha Proteobacterium Starkeya novella type strain (ATCC 8093(T)).</title>
        <authorList>
            <person name="Kappler U."/>
            <person name="Davenport K."/>
            <person name="Beatson S."/>
            <person name="Lucas S."/>
            <person name="Lapidus A."/>
            <person name="Copeland A."/>
            <person name="Berry K.W."/>
            <person name="Glavina Del Rio T."/>
            <person name="Hammon N."/>
            <person name="Dalin E."/>
            <person name="Tice H."/>
            <person name="Pitluck S."/>
            <person name="Richardson P."/>
            <person name="Bruce D."/>
            <person name="Goodwin L.A."/>
            <person name="Han C."/>
            <person name="Tapia R."/>
            <person name="Detter J.C."/>
            <person name="Chang Y.J."/>
            <person name="Jeffries C.D."/>
            <person name="Land M."/>
            <person name="Hauser L."/>
            <person name="Kyrpides N.C."/>
            <person name="Goker M."/>
            <person name="Ivanova N."/>
            <person name="Klenk H.P."/>
            <person name="Woyke T."/>
        </authorList>
    </citation>
    <scope>NUCLEOTIDE SEQUENCE [LARGE SCALE GENOMIC DNA]</scope>
    <source>
        <strain evidence="2">ATCC 8093 / DSM 506 / JCM 20403 / CCM 1077 / IAM 12100 / NBRC 12443 / NCIMB 10456</strain>
    </source>
</reference>
<dbReference type="OrthoDB" id="8453970at2"/>
<evidence type="ECO:0000313" key="1">
    <source>
        <dbReference type="EMBL" id="ADH87614.1"/>
    </source>
</evidence>
<dbReference type="SUPFAM" id="SSF47240">
    <property type="entry name" value="Ferritin-like"/>
    <property type="match status" value="1"/>
</dbReference>
<dbReference type="PANTHER" id="PTHR30565:SF9">
    <property type="entry name" value="PROTEIN YCIF"/>
    <property type="match status" value="1"/>
</dbReference>
<keyword evidence="2" id="KW-1185">Reference proteome</keyword>
<gene>
    <name evidence="1" type="ordered locus">Snov_0280</name>
</gene>
<dbReference type="InterPro" id="IPR047114">
    <property type="entry name" value="YciF"/>
</dbReference>
<dbReference type="HOGENOM" id="CLU_102561_2_0_5"/>
<dbReference type="InterPro" id="IPR012347">
    <property type="entry name" value="Ferritin-like"/>
</dbReference>
<protein>
    <submittedName>
        <fullName evidence="1">Uncharacterized protein</fullName>
    </submittedName>
</protein>
<dbReference type="eggNOG" id="COG3685">
    <property type="taxonomic scope" value="Bacteria"/>
</dbReference>
<dbReference type="RefSeq" id="WP_013165119.1">
    <property type="nucleotide sequence ID" value="NC_014217.1"/>
</dbReference>
<dbReference type="Pfam" id="PF05974">
    <property type="entry name" value="DUF892"/>
    <property type="match status" value="1"/>
</dbReference>
<dbReference type="InterPro" id="IPR009078">
    <property type="entry name" value="Ferritin-like_SF"/>
</dbReference>
<evidence type="ECO:0000313" key="2">
    <source>
        <dbReference type="Proteomes" id="UP000006633"/>
    </source>
</evidence>
<dbReference type="STRING" id="639283.Snov_0280"/>
<proteinExistence type="predicted"/>
<dbReference type="KEGG" id="sno:Snov_0280"/>
<dbReference type="AlphaFoldDB" id="D7A1Z8"/>
<organism evidence="1 2">
    <name type="scientific">Ancylobacter novellus (strain ATCC 8093 / DSM 506 / JCM 20403 / CCM 1077 / IAM 12100 / NBRC 12443 / NCIMB 10456)</name>
    <name type="common">Starkeya novella</name>
    <dbReference type="NCBI Taxonomy" id="639283"/>
    <lineage>
        <taxon>Bacteria</taxon>
        <taxon>Pseudomonadati</taxon>
        <taxon>Pseudomonadota</taxon>
        <taxon>Alphaproteobacteria</taxon>
        <taxon>Hyphomicrobiales</taxon>
        <taxon>Xanthobacteraceae</taxon>
        <taxon>Ancylobacter</taxon>
    </lineage>
</organism>
<dbReference type="InterPro" id="IPR010287">
    <property type="entry name" value="DUF892_YciF-like"/>
</dbReference>
<accession>D7A1Z8</accession>